<reference evidence="2 3" key="1">
    <citation type="submission" date="2016-02" db="EMBL/GenBank/DDBJ databases">
        <authorList>
            <person name="Wen L."/>
            <person name="He K."/>
            <person name="Yang H."/>
        </authorList>
    </citation>
    <scope>NUCLEOTIDE SEQUENCE [LARGE SCALE GENOMIC DNA]</scope>
    <source>
        <strain evidence="2 3">CV41</strain>
    </source>
</reference>
<dbReference type="OrthoDB" id="200456at2"/>
<dbReference type="EMBL" id="LSZP01000026">
    <property type="protein sequence ID" value="KXU36414.1"/>
    <property type="molecule type" value="Genomic_DNA"/>
</dbReference>
<feature type="compositionally biased region" description="Polar residues" evidence="1">
    <location>
        <begin position="15"/>
        <end position="26"/>
    </location>
</feature>
<dbReference type="STRING" id="1548208.AXK12_03320"/>
<feature type="compositionally biased region" description="Basic and acidic residues" evidence="1">
    <location>
        <begin position="313"/>
        <end position="323"/>
    </location>
</feature>
<name>A0A139SPH6_9BACT</name>
<evidence type="ECO:0000256" key="1">
    <source>
        <dbReference type="SAM" id="MobiDB-lite"/>
    </source>
</evidence>
<accession>A0A139SPH6</accession>
<proteinExistence type="predicted"/>
<evidence type="ECO:0000313" key="2">
    <source>
        <dbReference type="EMBL" id="KXU36414.1"/>
    </source>
</evidence>
<organism evidence="2 3">
    <name type="scientific">Cephaloticoccus capnophilus</name>
    <dbReference type="NCBI Taxonomy" id="1548208"/>
    <lineage>
        <taxon>Bacteria</taxon>
        <taxon>Pseudomonadati</taxon>
        <taxon>Verrucomicrobiota</taxon>
        <taxon>Opitutia</taxon>
        <taxon>Opitutales</taxon>
        <taxon>Opitutaceae</taxon>
        <taxon>Cephaloticoccus</taxon>
    </lineage>
</organism>
<feature type="compositionally biased region" description="Basic residues" evidence="1">
    <location>
        <begin position="375"/>
        <end position="384"/>
    </location>
</feature>
<dbReference type="RefSeq" id="WP_068711239.1">
    <property type="nucleotide sequence ID" value="NZ_LSZP01000026.1"/>
</dbReference>
<feature type="compositionally biased region" description="Basic and acidic residues" evidence="1">
    <location>
        <begin position="240"/>
        <end position="272"/>
    </location>
</feature>
<feature type="compositionally biased region" description="Low complexity" evidence="1">
    <location>
        <begin position="141"/>
        <end position="170"/>
    </location>
</feature>
<feature type="compositionally biased region" description="Basic and acidic residues" evidence="1">
    <location>
        <begin position="121"/>
        <end position="138"/>
    </location>
</feature>
<feature type="compositionally biased region" description="Low complexity" evidence="1">
    <location>
        <begin position="46"/>
        <end position="60"/>
    </location>
</feature>
<comment type="caution">
    <text evidence="2">The sequence shown here is derived from an EMBL/GenBank/DDBJ whole genome shotgun (WGS) entry which is preliminary data.</text>
</comment>
<feature type="region of interest" description="Disordered" evidence="1">
    <location>
        <begin position="1"/>
        <end position="400"/>
    </location>
</feature>
<dbReference type="Proteomes" id="UP000071392">
    <property type="component" value="Unassembled WGS sequence"/>
</dbReference>
<evidence type="ECO:0000313" key="3">
    <source>
        <dbReference type="Proteomes" id="UP000071392"/>
    </source>
</evidence>
<gene>
    <name evidence="2" type="ORF">AXK12_03320</name>
</gene>
<dbReference type="AlphaFoldDB" id="A0A139SPH6"/>
<feature type="compositionally biased region" description="Polar residues" evidence="1">
    <location>
        <begin position="186"/>
        <end position="195"/>
    </location>
</feature>
<keyword evidence="3" id="KW-1185">Reference proteome</keyword>
<feature type="compositionally biased region" description="Low complexity" evidence="1">
    <location>
        <begin position="302"/>
        <end position="312"/>
    </location>
</feature>
<feature type="compositionally biased region" description="Basic and acidic residues" evidence="1">
    <location>
        <begin position="365"/>
        <end position="374"/>
    </location>
</feature>
<sequence>MSDTEKSGAVLDEPTATTPAAQSGDTCASLGGDQPATTRLEESTTDQASQPDAQDQPQSDFAFGTSRGSGLARGKRKTITAPDAPAPQPNSNGYQPTAIEVITPKSEYSNPFTGETVVETPRQEELSQIETPKHEEPLIRTSPTSEESTAEPETSTTPNSSESSGETPTTQVQPKPELKILPPAQPNRSRQSWESPSEHPARRAAAAATDSEKTNNAATAEAPRSRSPRGSSEGRPTFQPERRSRSPRSDAGSEKPSREERPKREPRSEHGPRAAGSPTAKPTAKPQGFFGWLKSLFGGGNSKPSASGSKASGRSEQRHEGGPKRRSRGGRGRGTGNGPRSGSESFSGRRNGEKTAGEHASPSRGLDEQRDRPRNRSRGGRGGRGRSGPRSEGQQSGGAI</sequence>
<protein>
    <submittedName>
        <fullName evidence="2">Uncharacterized protein</fullName>
    </submittedName>
</protein>